<organism evidence="9 10">
    <name type="scientific">Babjeviella inositovora NRRL Y-12698</name>
    <dbReference type="NCBI Taxonomy" id="984486"/>
    <lineage>
        <taxon>Eukaryota</taxon>
        <taxon>Fungi</taxon>
        <taxon>Dikarya</taxon>
        <taxon>Ascomycota</taxon>
        <taxon>Saccharomycotina</taxon>
        <taxon>Pichiomycetes</taxon>
        <taxon>Serinales incertae sedis</taxon>
        <taxon>Babjeviella</taxon>
    </lineage>
</organism>
<feature type="coiled-coil region" evidence="5">
    <location>
        <begin position="651"/>
        <end position="678"/>
    </location>
</feature>
<evidence type="ECO:0000313" key="9">
    <source>
        <dbReference type="EMBL" id="ODQ76945.1"/>
    </source>
</evidence>
<dbReference type="PANTHER" id="PTHR23176:SF129">
    <property type="entry name" value="RHO GTPASE ACTIVATING PROTEIN AT 16F, ISOFORM E-RELATED"/>
    <property type="match status" value="1"/>
</dbReference>
<keyword evidence="2 4" id="KW-0479">Metal-binding</keyword>
<feature type="region of interest" description="Disordered" evidence="6">
    <location>
        <begin position="153"/>
        <end position="205"/>
    </location>
</feature>
<accession>A0A1E3QGX3</accession>
<dbReference type="SMART" id="SM00132">
    <property type="entry name" value="LIM"/>
    <property type="match status" value="2"/>
</dbReference>
<feature type="region of interest" description="Disordered" evidence="6">
    <location>
        <begin position="560"/>
        <end position="589"/>
    </location>
</feature>
<feature type="region of interest" description="Disordered" evidence="6">
    <location>
        <begin position="739"/>
        <end position="758"/>
    </location>
</feature>
<feature type="region of interest" description="Disordered" evidence="6">
    <location>
        <begin position="322"/>
        <end position="363"/>
    </location>
</feature>
<dbReference type="Proteomes" id="UP000094336">
    <property type="component" value="Unassembled WGS sequence"/>
</dbReference>
<dbReference type="AlphaFoldDB" id="A0A1E3QGX3"/>
<evidence type="ECO:0000256" key="1">
    <source>
        <dbReference type="ARBA" id="ARBA00022468"/>
    </source>
</evidence>
<dbReference type="InterPro" id="IPR008936">
    <property type="entry name" value="Rho_GTPase_activation_prot"/>
</dbReference>
<protein>
    <recommendedName>
        <fullName evidence="11">RhoGAP-domain-containing protein</fullName>
    </recommendedName>
</protein>
<keyword evidence="4" id="KW-0440">LIM domain</keyword>
<dbReference type="OrthoDB" id="19923at2759"/>
<feature type="compositionally biased region" description="Polar residues" evidence="6">
    <location>
        <begin position="563"/>
        <end position="588"/>
    </location>
</feature>
<dbReference type="GO" id="GO:0007165">
    <property type="term" value="P:signal transduction"/>
    <property type="evidence" value="ECO:0007669"/>
    <property type="project" value="InterPro"/>
</dbReference>
<feature type="region of interest" description="Disordered" evidence="6">
    <location>
        <begin position="239"/>
        <end position="286"/>
    </location>
</feature>
<reference evidence="10" key="1">
    <citation type="submission" date="2016-05" db="EMBL/GenBank/DDBJ databases">
        <title>Comparative genomics of biotechnologically important yeasts.</title>
        <authorList>
            <consortium name="DOE Joint Genome Institute"/>
            <person name="Riley R."/>
            <person name="Haridas S."/>
            <person name="Wolfe K.H."/>
            <person name="Lopes M.R."/>
            <person name="Hittinger C.T."/>
            <person name="Goker M."/>
            <person name="Salamov A."/>
            <person name="Wisecaver J."/>
            <person name="Long T.M."/>
            <person name="Aerts A.L."/>
            <person name="Barry K."/>
            <person name="Choi C."/>
            <person name="Clum A."/>
            <person name="Coughlan A.Y."/>
            <person name="Deshpande S."/>
            <person name="Douglass A.P."/>
            <person name="Hanson S.J."/>
            <person name="Klenk H.-P."/>
            <person name="Labutti K."/>
            <person name="Lapidus A."/>
            <person name="Lindquist E."/>
            <person name="Lipzen A."/>
            <person name="Meier-Kolthoff J.P."/>
            <person name="Ohm R.A."/>
            <person name="Otillar R.P."/>
            <person name="Pangilinan J."/>
            <person name="Peng Y."/>
            <person name="Rokas A."/>
            <person name="Rosa C.A."/>
            <person name="Scheuner C."/>
            <person name="Sibirny A.A."/>
            <person name="Slot J.C."/>
            <person name="Stielow J.B."/>
            <person name="Sun H."/>
            <person name="Kurtzman C.P."/>
            <person name="Blackwell M."/>
            <person name="Grigoriev I.V."/>
            <person name="Jeffries T.W."/>
        </authorList>
    </citation>
    <scope>NUCLEOTIDE SEQUENCE [LARGE SCALE GENOMIC DNA]</scope>
    <source>
        <strain evidence="10">NRRL Y-12698</strain>
    </source>
</reference>
<evidence type="ECO:0008006" key="11">
    <source>
        <dbReference type="Google" id="ProtNLM"/>
    </source>
</evidence>
<dbReference type="PROSITE" id="PS00478">
    <property type="entry name" value="LIM_DOMAIN_1"/>
    <property type="match status" value="1"/>
</dbReference>
<dbReference type="STRING" id="984486.A0A1E3QGX3"/>
<dbReference type="Pfam" id="PF00412">
    <property type="entry name" value="LIM"/>
    <property type="match status" value="2"/>
</dbReference>
<dbReference type="SMART" id="SM00324">
    <property type="entry name" value="RhoGAP"/>
    <property type="match status" value="1"/>
</dbReference>
<dbReference type="PANTHER" id="PTHR23176">
    <property type="entry name" value="RHO/RAC/CDC GTPASE-ACTIVATING PROTEIN"/>
    <property type="match status" value="1"/>
</dbReference>
<evidence type="ECO:0000256" key="3">
    <source>
        <dbReference type="ARBA" id="ARBA00022833"/>
    </source>
</evidence>
<keyword evidence="10" id="KW-1185">Reference proteome</keyword>
<feature type="domain" description="LIM zinc-binding" evidence="7">
    <location>
        <begin position="24"/>
        <end position="86"/>
    </location>
</feature>
<evidence type="ECO:0000259" key="8">
    <source>
        <dbReference type="PROSITE" id="PS50238"/>
    </source>
</evidence>
<dbReference type="InterPro" id="IPR000198">
    <property type="entry name" value="RhoGAP_dom"/>
</dbReference>
<sequence>MTDVHPAFDLPETTSVGSSSDENLPCKKCALPISEGHAYDIGGDRWHIECFTCSKCLKLLGCQSDFLVLGTGDLVCSSCSYSCHSCGKKIDDLAILTGNQAYCLSCFKCRSCKKRIEDLRYARTSKGLFCMACHEKLIARKKKYDSRKEIMEHANAQNRLKQQERERPRRRPPSDETESSARESLAPHDGPITPRDSPLSRSDSLPTQRDVLLSESLTSLRDGQHQFSGSHSVVVSLHESVEDTSHSPAMGPVASSSPEVSAPASTEISAAPVSSEASETSLDLPKRSPNRKFVALVAPVVAPLAAKPTFLAPPVEIATTPVASSHSDDSASPVTPGEPFFLLPAPKGARATPQPVLSPNRPPPSPMAHINRRAHIISNDDAITLDYKGDHEASSLYNFVANYSPQDEPRPISGLGLSHFGESPVQIVGKEDYESIFPAPVHARQISITDTLSDEEKPYRFGGANGLGAGPAPSLAPAAIVAAGPVASPAHRKKSSLSSLSSLTDEPLGRKLSRTILSPPRNLFRLASAHRRTGSATGSFAPLLPEMRDEPRATIDLARATPVSPSFSSNRTPPVQNSPSHGRSTSDSVGALGEHVRAELELRAMKSDNFNLMTQRSSLRDEITRLVSDKEVLLTEVCELRLESEGLQIMVSELNLQVEILREVSEAKRRELEDISKQTLRPKPKSAKVSPVLEAAKFGASVKKSLSHDGELEPVAEHDAVVDAAEVVPRAKARFWRKPRLGGDDVGDSPSPSDGRKGFSLLAKSKSYNVLDQHLAPEIPLFGGIIAERAAFERRALPFIVTKCTEVVEQFGLDHVGIYRVSGGSSQVDKLEKYFLEMPAGGDARRMLVLEHALTAEDINAVPSVLKRYLRKLRDPLMTFAFYDRFIALGKGLPAGVNLLSCDSSPDIHLKKVRECREIVGKLPETNRVCLEVLTRHLHVVAARADENKMHMKNLSMVFAPTLTWDRTGEREMEDMGWRNESTEFMIKNYKDIFAKEVSS</sequence>
<dbReference type="PROSITE" id="PS50023">
    <property type="entry name" value="LIM_DOMAIN_2"/>
    <property type="match status" value="1"/>
</dbReference>
<dbReference type="SUPFAM" id="SSF48350">
    <property type="entry name" value="GTPase activation domain, GAP"/>
    <property type="match status" value="1"/>
</dbReference>
<dbReference type="Gene3D" id="1.10.555.10">
    <property type="entry name" value="Rho GTPase activation protein"/>
    <property type="match status" value="1"/>
</dbReference>
<name>A0A1E3QGX3_9ASCO</name>
<feature type="compositionally biased region" description="Polar residues" evidence="6">
    <location>
        <begin position="322"/>
        <end position="333"/>
    </location>
</feature>
<evidence type="ECO:0000256" key="5">
    <source>
        <dbReference type="SAM" id="Coils"/>
    </source>
</evidence>
<proteinExistence type="predicted"/>
<dbReference type="InterPro" id="IPR001781">
    <property type="entry name" value="Znf_LIM"/>
</dbReference>
<feature type="compositionally biased region" description="Low complexity" evidence="6">
    <location>
        <begin position="252"/>
        <end position="265"/>
    </location>
</feature>
<keyword evidence="5" id="KW-0175">Coiled coil</keyword>
<dbReference type="RefSeq" id="XP_018982273.1">
    <property type="nucleotide sequence ID" value="XM_019130195.1"/>
</dbReference>
<dbReference type="CDD" id="cd09395">
    <property type="entry name" value="LIM2_Rga"/>
    <property type="match status" value="1"/>
</dbReference>
<feature type="domain" description="Rho-GAP" evidence="8">
    <location>
        <begin position="784"/>
        <end position="994"/>
    </location>
</feature>
<evidence type="ECO:0000256" key="6">
    <source>
        <dbReference type="SAM" id="MobiDB-lite"/>
    </source>
</evidence>
<dbReference type="PROSITE" id="PS50238">
    <property type="entry name" value="RHOGAP"/>
    <property type="match status" value="1"/>
</dbReference>
<dbReference type="GO" id="GO:0005938">
    <property type="term" value="C:cell cortex"/>
    <property type="evidence" value="ECO:0007669"/>
    <property type="project" value="UniProtKB-ARBA"/>
</dbReference>
<dbReference type="GO" id="GO:0005096">
    <property type="term" value="F:GTPase activator activity"/>
    <property type="evidence" value="ECO:0007669"/>
    <property type="project" value="UniProtKB-KW"/>
</dbReference>
<dbReference type="GO" id="GO:0005933">
    <property type="term" value="C:cellular bud"/>
    <property type="evidence" value="ECO:0007669"/>
    <property type="project" value="UniProtKB-ARBA"/>
</dbReference>
<dbReference type="CDD" id="cd09394">
    <property type="entry name" value="LIM1_Rga"/>
    <property type="match status" value="1"/>
</dbReference>
<keyword evidence="1" id="KW-0343">GTPase activation</keyword>
<evidence type="ECO:0000256" key="2">
    <source>
        <dbReference type="ARBA" id="ARBA00022723"/>
    </source>
</evidence>
<dbReference type="InterPro" id="IPR050729">
    <property type="entry name" value="Rho-GAP"/>
</dbReference>
<dbReference type="GeneID" id="30148048"/>
<dbReference type="Pfam" id="PF00620">
    <property type="entry name" value="RhoGAP"/>
    <property type="match status" value="1"/>
</dbReference>
<dbReference type="GO" id="GO:0046872">
    <property type="term" value="F:metal ion binding"/>
    <property type="evidence" value="ECO:0007669"/>
    <property type="project" value="UniProtKB-KW"/>
</dbReference>
<keyword evidence="3 4" id="KW-0862">Zinc</keyword>
<evidence type="ECO:0000259" key="7">
    <source>
        <dbReference type="PROSITE" id="PS50023"/>
    </source>
</evidence>
<evidence type="ECO:0000256" key="4">
    <source>
        <dbReference type="PROSITE-ProRule" id="PRU00125"/>
    </source>
</evidence>
<dbReference type="CDD" id="cd00159">
    <property type="entry name" value="RhoGAP"/>
    <property type="match status" value="1"/>
</dbReference>
<evidence type="ECO:0000313" key="10">
    <source>
        <dbReference type="Proteomes" id="UP000094336"/>
    </source>
</evidence>
<dbReference type="EMBL" id="KV454445">
    <property type="protein sequence ID" value="ODQ76945.1"/>
    <property type="molecule type" value="Genomic_DNA"/>
</dbReference>
<dbReference type="Gene3D" id="2.10.110.10">
    <property type="entry name" value="Cysteine Rich Protein"/>
    <property type="match status" value="2"/>
</dbReference>
<gene>
    <name evidence="9" type="ORF">BABINDRAFT_163947</name>
</gene>